<reference evidence="2 3" key="1">
    <citation type="submission" date="2020-07" db="EMBL/GenBank/DDBJ databases">
        <title>Halosimplex pelagicum sp. nov. and Halosimplex rubrum sp. nov., isolated from salted brown alga Laminaria, and emended description of the genus Halosimplex.</title>
        <authorList>
            <person name="Cui H."/>
        </authorList>
    </citation>
    <scope>NUCLEOTIDE SEQUENCE [LARGE SCALE GENOMIC DNA]</scope>
    <source>
        <strain evidence="2 3">R27</strain>
    </source>
</reference>
<organism evidence="2 3">
    <name type="scientific">Halosimplex rubrum</name>
    <dbReference type="NCBI Taxonomy" id="869889"/>
    <lineage>
        <taxon>Archaea</taxon>
        <taxon>Methanobacteriati</taxon>
        <taxon>Methanobacteriota</taxon>
        <taxon>Stenosarchaea group</taxon>
        <taxon>Halobacteria</taxon>
        <taxon>Halobacteriales</taxon>
        <taxon>Haloarculaceae</taxon>
        <taxon>Halosimplex</taxon>
    </lineage>
</organism>
<feature type="region of interest" description="Disordered" evidence="1">
    <location>
        <begin position="52"/>
        <end position="91"/>
    </location>
</feature>
<dbReference type="RefSeq" id="WP_179909708.1">
    <property type="nucleotide sequence ID" value="NZ_CP058910.1"/>
</dbReference>
<dbReference type="GeneID" id="56080641"/>
<dbReference type="EMBL" id="CP058910">
    <property type="protein sequence ID" value="QLH79845.1"/>
    <property type="molecule type" value="Genomic_DNA"/>
</dbReference>
<dbReference type="KEGG" id="hrr:HZS55_22220"/>
<sequence>MLSEADLYCGTCERSVRREETARREPVADLDPDKFVGRQAGLGQERFGVLGGVVHRGEPDGGRSHVRPVGRRRQGTCPSNPPCSSATLTAL</sequence>
<dbReference type="OrthoDB" id="314499at2157"/>
<feature type="compositionally biased region" description="Polar residues" evidence="1">
    <location>
        <begin position="76"/>
        <end position="91"/>
    </location>
</feature>
<evidence type="ECO:0000256" key="1">
    <source>
        <dbReference type="SAM" id="MobiDB-lite"/>
    </source>
</evidence>
<evidence type="ECO:0000313" key="3">
    <source>
        <dbReference type="Proteomes" id="UP000509667"/>
    </source>
</evidence>
<evidence type="ECO:0000313" key="2">
    <source>
        <dbReference type="EMBL" id="QLH79845.1"/>
    </source>
</evidence>
<feature type="compositionally biased region" description="Basic residues" evidence="1">
    <location>
        <begin position="64"/>
        <end position="74"/>
    </location>
</feature>
<keyword evidence="3" id="KW-1185">Reference proteome</keyword>
<protein>
    <submittedName>
        <fullName evidence="2">Uncharacterized protein</fullName>
    </submittedName>
</protein>
<proteinExistence type="predicted"/>
<name>A0A7D5P7L1_9EURY</name>
<dbReference type="Proteomes" id="UP000509667">
    <property type="component" value="Chromosome"/>
</dbReference>
<dbReference type="AlphaFoldDB" id="A0A7D5P7L1"/>
<accession>A0A7D5P7L1</accession>
<gene>
    <name evidence="2" type="ORF">HZS55_22220</name>
</gene>